<dbReference type="RefSeq" id="WP_062091703.1">
    <property type="nucleotide sequence ID" value="NZ_FCOK02000079.1"/>
</dbReference>
<gene>
    <name evidence="1" type="ORF">AWB69_07559</name>
</gene>
<dbReference type="SUPFAM" id="SSF56529">
    <property type="entry name" value="FAH"/>
    <property type="match status" value="1"/>
</dbReference>
<evidence type="ECO:0000313" key="1">
    <source>
        <dbReference type="EMBL" id="SAL66710.1"/>
    </source>
</evidence>
<dbReference type="GO" id="GO:0005737">
    <property type="term" value="C:cytoplasm"/>
    <property type="evidence" value="ECO:0007669"/>
    <property type="project" value="TreeGrafter"/>
</dbReference>
<reference evidence="1 2" key="1">
    <citation type="submission" date="2016-01" db="EMBL/GenBank/DDBJ databases">
        <authorList>
            <person name="Oliw E.H."/>
        </authorList>
    </citation>
    <scope>NUCLEOTIDE SEQUENCE [LARGE SCALE GENOMIC DNA]</scope>
    <source>
        <strain evidence="1">LMG 27134</strain>
    </source>
</reference>
<dbReference type="EMBL" id="FCOK02000079">
    <property type="protein sequence ID" value="SAL66710.1"/>
    <property type="molecule type" value="Genomic_DNA"/>
</dbReference>
<dbReference type="GO" id="GO:0008684">
    <property type="term" value="F:2-oxopent-4-enoate hydratase activity"/>
    <property type="evidence" value="ECO:0007669"/>
    <property type="project" value="TreeGrafter"/>
</dbReference>
<dbReference type="InterPro" id="IPR036663">
    <property type="entry name" value="Fumarylacetoacetase_C_sf"/>
</dbReference>
<accession>A0A158JEE5</accession>
<dbReference type="Proteomes" id="UP000054683">
    <property type="component" value="Unassembled WGS sequence"/>
</dbReference>
<name>A0A158JEE5_9BURK</name>
<proteinExistence type="predicted"/>
<organism evidence="1 2">
    <name type="scientific">Caballeronia udeis</name>
    <dbReference type="NCBI Taxonomy" id="1232866"/>
    <lineage>
        <taxon>Bacteria</taxon>
        <taxon>Pseudomonadati</taxon>
        <taxon>Pseudomonadota</taxon>
        <taxon>Betaproteobacteria</taxon>
        <taxon>Burkholderiales</taxon>
        <taxon>Burkholderiaceae</taxon>
        <taxon>Caballeronia</taxon>
    </lineage>
</organism>
<dbReference type="Gene3D" id="3.90.850.10">
    <property type="entry name" value="Fumarylacetoacetase-like, C-terminal domain"/>
    <property type="match status" value="1"/>
</dbReference>
<sequence>MADQIPLFQRLAQARVDRVVVDTPSVAPADAHAAYAIQHELLDALRATIGGWKVGAKSPGGPAQCAPLPAADVMPSGARLSRRRFVPLGLELEIAFKFDRAFEPRVAPYVAEDVLGAIGAMAAAIEVVSSRYKAWPNVEKSLQLADLQNHGALIVGEFRPYDPDYSFSEPVLEFSFEQAPIMKESAVNPAGDPRTLLPWLVNHVTQRGITLTPDMVVTTGSYSGMYFPESAGAATGTISGFLPVHLQLS</sequence>
<protein>
    <submittedName>
        <fullName evidence="1">2-keto-4-pentenoate hydratase-like protein</fullName>
    </submittedName>
</protein>
<dbReference type="InterPro" id="IPR050772">
    <property type="entry name" value="Hydratase-Decarb/MhpD_sf"/>
</dbReference>
<dbReference type="PANTHER" id="PTHR30143">
    <property type="entry name" value="ACID HYDRATASE"/>
    <property type="match status" value="1"/>
</dbReference>
<dbReference type="OrthoDB" id="8689761at2"/>
<dbReference type="PANTHER" id="PTHR30143:SF0">
    <property type="entry name" value="2-KETO-4-PENTENOATE HYDRATASE"/>
    <property type="match status" value="1"/>
</dbReference>
<evidence type="ECO:0000313" key="2">
    <source>
        <dbReference type="Proteomes" id="UP000054683"/>
    </source>
</evidence>
<dbReference type="AlphaFoldDB" id="A0A158JEE5"/>